<feature type="region of interest" description="Disordered" evidence="5">
    <location>
        <begin position="71"/>
        <end position="95"/>
    </location>
</feature>
<reference evidence="7" key="1">
    <citation type="journal article" date="2023" name="GigaByte">
        <title>Genome assembly of the bearded iris, Iris pallida Lam.</title>
        <authorList>
            <person name="Bruccoleri R.E."/>
            <person name="Oakeley E.J."/>
            <person name="Faust A.M.E."/>
            <person name="Altorfer M."/>
            <person name="Dessus-Babus S."/>
            <person name="Burckhardt D."/>
            <person name="Oertli M."/>
            <person name="Naumann U."/>
            <person name="Petersen F."/>
            <person name="Wong J."/>
        </authorList>
    </citation>
    <scope>NUCLEOTIDE SEQUENCE</scope>
    <source>
        <strain evidence="7">GSM-AAB239-AS_SAM_17_03QT</strain>
    </source>
</reference>
<sequence length="95" mass="11214">MDHLQQHFLDRCFLCKKAFAAGDDMYMYRGDAPFCSEGCRKEQMDTDAAEERMRNKQRKKKMMRRRMMMMSASTEEEKSSNSSIFSSDEKLVFVS</sequence>
<dbReference type="EMBL" id="JANAVB010035820">
    <property type="protein sequence ID" value="KAJ6804586.1"/>
    <property type="molecule type" value="Genomic_DNA"/>
</dbReference>
<dbReference type="AlphaFoldDB" id="A0AAX6EKP8"/>
<comment type="similarity">
    <text evidence="1">Belongs to the FLZ family.</text>
</comment>
<protein>
    <recommendedName>
        <fullName evidence="6">FLZ-type domain-containing protein</fullName>
    </recommendedName>
</protein>
<proteinExistence type="inferred from homology"/>
<comment type="caution">
    <text evidence="7">The sequence shown here is derived from an EMBL/GenBank/DDBJ whole genome shotgun (WGS) entry which is preliminary data.</text>
</comment>
<name>A0AAX6EKP8_IRIPA</name>
<feature type="zinc finger region" description="FLZ-type" evidence="3">
    <location>
        <begin position="7"/>
        <end position="51"/>
    </location>
</feature>
<dbReference type="GO" id="GO:0006355">
    <property type="term" value="P:regulation of DNA-templated transcription"/>
    <property type="evidence" value="ECO:0007669"/>
    <property type="project" value="InterPro"/>
</dbReference>
<dbReference type="GO" id="GO:0008270">
    <property type="term" value="F:zinc ion binding"/>
    <property type="evidence" value="ECO:0007669"/>
    <property type="project" value="InterPro"/>
</dbReference>
<dbReference type="Gene3D" id="3.30.50.10">
    <property type="entry name" value="Erythroid Transcription Factor GATA-1, subunit A"/>
    <property type="match status" value="1"/>
</dbReference>
<dbReference type="InterPro" id="IPR044533">
    <property type="entry name" value="FLZ1/2/3"/>
</dbReference>
<dbReference type="InterPro" id="IPR007650">
    <property type="entry name" value="Zf-FLZ_dom"/>
</dbReference>
<reference evidence="7" key="2">
    <citation type="submission" date="2023-04" db="EMBL/GenBank/DDBJ databases">
        <authorList>
            <person name="Bruccoleri R.E."/>
            <person name="Oakeley E.J."/>
            <person name="Faust A.-M."/>
            <person name="Dessus-Babus S."/>
            <person name="Altorfer M."/>
            <person name="Burckhardt D."/>
            <person name="Oertli M."/>
            <person name="Naumann U."/>
            <person name="Petersen F."/>
            <person name="Wong J."/>
        </authorList>
    </citation>
    <scope>NUCLEOTIDE SEQUENCE</scope>
    <source>
        <strain evidence="7">GSM-AAB239-AS_SAM_17_03QT</strain>
        <tissue evidence="7">Leaf</tissue>
    </source>
</reference>
<evidence type="ECO:0000313" key="8">
    <source>
        <dbReference type="Proteomes" id="UP001140949"/>
    </source>
</evidence>
<evidence type="ECO:0000256" key="1">
    <source>
        <dbReference type="ARBA" id="ARBA00009374"/>
    </source>
</evidence>
<dbReference type="PROSITE" id="PS51795">
    <property type="entry name" value="ZF_FLZ"/>
    <property type="match status" value="1"/>
</dbReference>
<gene>
    <name evidence="7" type="ORF">M6B38_183980</name>
</gene>
<organism evidence="7 8">
    <name type="scientific">Iris pallida</name>
    <name type="common">Sweet iris</name>
    <dbReference type="NCBI Taxonomy" id="29817"/>
    <lineage>
        <taxon>Eukaryota</taxon>
        <taxon>Viridiplantae</taxon>
        <taxon>Streptophyta</taxon>
        <taxon>Embryophyta</taxon>
        <taxon>Tracheophyta</taxon>
        <taxon>Spermatophyta</taxon>
        <taxon>Magnoliopsida</taxon>
        <taxon>Liliopsida</taxon>
        <taxon>Asparagales</taxon>
        <taxon>Iridaceae</taxon>
        <taxon>Iridoideae</taxon>
        <taxon>Irideae</taxon>
        <taxon>Iris</taxon>
    </lineage>
</organism>
<keyword evidence="8" id="KW-1185">Reference proteome</keyword>
<feature type="domain" description="FLZ-type" evidence="6">
    <location>
        <begin position="7"/>
        <end position="51"/>
    </location>
</feature>
<evidence type="ECO:0000256" key="5">
    <source>
        <dbReference type="SAM" id="MobiDB-lite"/>
    </source>
</evidence>
<keyword evidence="2" id="KW-0479">Metal-binding</keyword>
<evidence type="ECO:0000256" key="4">
    <source>
        <dbReference type="SAM" id="Coils"/>
    </source>
</evidence>
<accession>A0AAX6EKP8</accession>
<dbReference type="InterPro" id="IPR013088">
    <property type="entry name" value="Znf_NHR/GATA"/>
</dbReference>
<evidence type="ECO:0000256" key="2">
    <source>
        <dbReference type="ARBA" id="ARBA00022723"/>
    </source>
</evidence>
<evidence type="ECO:0000256" key="3">
    <source>
        <dbReference type="PROSITE-ProRule" id="PRU01131"/>
    </source>
</evidence>
<dbReference type="PANTHER" id="PTHR46057">
    <property type="entry name" value="FCS-LIKE ZINC FINGER 1-RELATED"/>
    <property type="match status" value="1"/>
</dbReference>
<dbReference type="Proteomes" id="UP001140949">
    <property type="component" value="Unassembled WGS sequence"/>
</dbReference>
<feature type="coiled-coil region" evidence="4">
    <location>
        <begin position="39"/>
        <end position="66"/>
    </location>
</feature>
<dbReference type="PANTHER" id="PTHR46057:SF9">
    <property type="entry name" value="FCS-LIKE ZINC FINGER 1"/>
    <property type="match status" value="1"/>
</dbReference>
<keyword evidence="4" id="KW-0175">Coiled coil</keyword>
<evidence type="ECO:0000313" key="7">
    <source>
        <dbReference type="EMBL" id="KAJ6804586.1"/>
    </source>
</evidence>
<dbReference type="Pfam" id="PF04570">
    <property type="entry name" value="zf-FLZ"/>
    <property type="match status" value="1"/>
</dbReference>
<evidence type="ECO:0000259" key="6">
    <source>
        <dbReference type="PROSITE" id="PS51795"/>
    </source>
</evidence>